<evidence type="ECO:0000256" key="5">
    <source>
        <dbReference type="ARBA" id="ARBA00023136"/>
    </source>
</evidence>
<evidence type="ECO:0000256" key="3">
    <source>
        <dbReference type="ARBA" id="ARBA00022692"/>
    </source>
</evidence>
<comment type="caution">
    <text evidence="8">The sequence shown here is derived from an EMBL/GenBank/DDBJ whole genome shotgun (WGS) entry which is preliminary data.</text>
</comment>
<gene>
    <name evidence="8" type="ORF">M8523_02370</name>
</gene>
<reference evidence="8" key="1">
    <citation type="submission" date="2022-05" db="EMBL/GenBank/DDBJ databases">
        <authorList>
            <person name="Pankratov T."/>
        </authorList>
    </citation>
    <scope>NUCLEOTIDE SEQUENCE</scope>
    <source>
        <strain evidence="8">BP6-180914</strain>
    </source>
</reference>
<keyword evidence="9" id="KW-1185">Reference proteome</keyword>
<evidence type="ECO:0000313" key="8">
    <source>
        <dbReference type="EMBL" id="MCW6506865.1"/>
    </source>
</evidence>
<dbReference type="AlphaFoldDB" id="A0AA41YXW9"/>
<dbReference type="GO" id="GO:0022857">
    <property type="term" value="F:transmembrane transporter activity"/>
    <property type="evidence" value="ECO:0007669"/>
    <property type="project" value="InterPro"/>
</dbReference>
<dbReference type="EMBL" id="JAMOIM010000001">
    <property type="protein sequence ID" value="MCW6506865.1"/>
    <property type="molecule type" value="Genomic_DNA"/>
</dbReference>
<feature type="transmembrane region" description="Helical" evidence="7">
    <location>
        <begin position="120"/>
        <end position="140"/>
    </location>
</feature>
<feature type="compositionally biased region" description="Low complexity" evidence="6">
    <location>
        <begin position="7"/>
        <end position="21"/>
    </location>
</feature>
<evidence type="ECO:0000256" key="4">
    <source>
        <dbReference type="ARBA" id="ARBA00022989"/>
    </source>
</evidence>
<dbReference type="PANTHER" id="PTHR32196:SF19">
    <property type="entry name" value="GALACTOFURANOSE TRANSPORTER PERMEASE PROTEIN YTFT"/>
    <property type="match status" value="1"/>
</dbReference>
<feature type="transmembrane region" description="Helical" evidence="7">
    <location>
        <begin position="92"/>
        <end position="114"/>
    </location>
</feature>
<keyword evidence="3 7" id="KW-0812">Transmembrane</keyword>
<evidence type="ECO:0000256" key="1">
    <source>
        <dbReference type="ARBA" id="ARBA00004651"/>
    </source>
</evidence>
<dbReference type="CDD" id="cd06579">
    <property type="entry name" value="TM_PBP1_transp_AraH_like"/>
    <property type="match status" value="1"/>
</dbReference>
<feature type="transmembrane region" description="Helical" evidence="7">
    <location>
        <begin position="152"/>
        <end position="171"/>
    </location>
</feature>
<feature type="transmembrane region" description="Helical" evidence="7">
    <location>
        <begin position="38"/>
        <end position="58"/>
    </location>
</feature>
<dbReference type="Proteomes" id="UP001165667">
    <property type="component" value="Unassembled WGS sequence"/>
</dbReference>
<feature type="transmembrane region" description="Helical" evidence="7">
    <location>
        <begin position="191"/>
        <end position="212"/>
    </location>
</feature>
<evidence type="ECO:0000256" key="2">
    <source>
        <dbReference type="ARBA" id="ARBA00022475"/>
    </source>
</evidence>
<dbReference type="GO" id="GO:0005886">
    <property type="term" value="C:plasma membrane"/>
    <property type="evidence" value="ECO:0007669"/>
    <property type="project" value="UniProtKB-SubCell"/>
</dbReference>
<keyword evidence="5 7" id="KW-0472">Membrane</keyword>
<evidence type="ECO:0000313" key="9">
    <source>
        <dbReference type="Proteomes" id="UP001165667"/>
    </source>
</evidence>
<keyword evidence="4 7" id="KW-1133">Transmembrane helix</keyword>
<comment type="subcellular location">
    <subcellularLocation>
        <location evidence="1">Cell membrane</location>
        <topology evidence="1">Multi-pass membrane protein</topology>
    </subcellularLocation>
</comment>
<accession>A0AA41YXW9</accession>
<keyword evidence="2" id="KW-1003">Cell membrane</keyword>
<organism evidence="8 9">
    <name type="scientific">Lichenifustis flavocetrariae</name>
    <dbReference type="NCBI Taxonomy" id="2949735"/>
    <lineage>
        <taxon>Bacteria</taxon>
        <taxon>Pseudomonadati</taxon>
        <taxon>Pseudomonadota</taxon>
        <taxon>Alphaproteobacteria</taxon>
        <taxon>Hyphomicrobiales</taxon>
        <taxon>Lichenihabitantaceae</taxon>
        <taxon>Lichenifustis</taxon>
    </lineage>
</organism>
<feature type="region of interest" description="Disordered" evidence="6">
    <location>
        <begin position="1"/>
        <end position="21"/>
    </location>
</feature>
<dbReference type="PANTHER" id="PTHR32196">
    <property type="entry name" value="ABC TRANSPORTER PERMEASE PROTEIN YPHD-RELATED-RELATED"/>
    <property type="match status" value="1"/>
</dbReference>
<evidence type="ECO:0000256" key="7">
    <source>
        <dbReference type="SAM" id="Phobius"/>
    </source>
</evidence>
<evidence type="ECO:0000256" key="6">
    <source>
        <dbReference type="SAM" id="MobiDB-lite"/>
    </source>
</evidence>
<feature type="transmembrane region" description="Helical" evidence="7">
    <location>
        <begin position="64"/>
        <end position="85"/>
    </location>
</feature>
<sequence>MSLDSSTTVATGGTAGLRPPGGAPPATGFRIGLAARRLGALIALAVLILLNLAITPHFATMQTLSVNLTQICTIVIVGVGMTLVIATGGIDLSVGSLMAISGALAPGFFTGALFHGGNLYVNIGFGIVIPVMVAGLFGLFNGWLVSSFRIQPIIATLILFIAGRGIAQVWTNGDLQVFKAPEFQAIALGHVLGVPFQVWIMLVFVIAAAWMLRKTVFGRQLLAVGGNEPAARLAGVPVKRVKRLVYVISGLCSGVAGLIVIAMNSAADANLIGMGVELDAIAAVAVGGTLLSGGRATVVGTLIGALIIQLVRYTLLANGVPDAAALIAKAALIVLAVWLQRQERA</sequence>
<feature type="transmembrane region" description="Helical" evidence="7">
    <location>
        <begin position="244"/>
        <end position="263"/>
    </location>
</feature>
<dbReference type="RefSeq" id="WP_282583204.1">
    <property type="nucleotide sequence ID" value="NZ_JAMOIM010000001.1"/>
</dbReference>
<dbReference type="InterPro" id="IPR001851">
    <property type="entry name" value="ABC_transp_permease"/>
</dbReference>
<feature type="transmembrane region" description="Helical" evidence="7">
    <location>
        <begin position="323"/>
        <end position="339"/>
    </location>
</feature>
<proteinExistence type="predicted"/>
<dbReference type="Pfam" id="PF02653">
    <property type="entry name" value="BPD_transp_2"/>
    <property type="match status" value="1"/>
</dbReference>
<name>A0AA41YXW9_9HYPH</name>
<protein>
    <submittedName>
        <fullName evidence="8">ABC transporter permease</fullName>
    </submittedName>
</protein>